<name>A0A926EDY3_9FIRM</name>
<comment type="caution">
    <text evidence="1">The sequence shown here is derived from an EMBL/GenBank/DDBJ whole genome shotgun (WGS) entry which is preliminary data.</text>
</comment>
<accession>A0A926EDY3</accession>
<reference evidence="1" key="1">
    <citation type="submission" date="2020-08" db="EMBL/GenBank/DDBJ databases">
        <title>Genome public.</title>
        <authorList>
            <person name="Liu C."/>
            <person name="Sun Q."/>
        </authorList>
    </citation>
    <scope>NUCLEOTIDE SEQUENCE</scope>
    <source>
        <strain evidence="1">NSJ-54</strain>
    </source>
</reference>
<evidence type="ECO:0008006" key="3">
    <source>
        <dbReference type="Google" id="ProtNLM"/>
    </source>
</evidence>
<sequence>MSTMTNGATITVIATGKSYHTLRDWGLAIGNNNCIGTPVQETFYLDVPGADGFLDYSEALTGRPIFKQRPIEIILGGKMDRRIWNSFISSIRILLHGKRVRIVFDDFPGYYWEGRAEVTEFDRVREIGTFKLSIPQADPYGYSLNDNSTPNWLWNPFDFELGVIDDPIQITLTADSPTAACTIPHSAVPFVVSVVVSEIGETGLKMTVDGDDYLLQKGENRLAELLVGDSDLTLNFSGRGSLCVYFRRRVI</sequence>
<gene>
    <name evidence="1" type="ORF">H8709_03975</name>
</gene>
<protein>
    <recommendedName>
        <fullName evidence="3">Phage tail protein</fullName>
    </recommendedName>
</protein>
<evidence type="ECO:0000313" key="1">
    <source>
        <dbReference type="EMBL" id="MBC8569982.1"/>
    </source>
</evidence>
<proteinExistence type="predicted"/>
<keyword evidence="2" id="KW-1185">Reference proteome</keyword>
<dbReference type="Gene3D" id="2.40.30.200">
    <property type="match status" value="1"/>
</dbReference>
<dbReference type="RefSeq" id="WP_262397083.1">
    <property type="nucleotide sequence ID" value="NZ_JACRTC010000002.1"/>
</dbReference>
<dbReference type="AlphaFoldDB" id="A0A926EDY3"/>
<evidence type="ECO:0000313" key="2">
    <source>
        <dbReference type="Proteomes" id="UP000660861"/>
    </source>
</evidence>
<dbReference type="EMBL" id="JACRTC010000002">
    <property type="protein sequence ID" value="MBC8569982.1"/>
    <property type="molecule type" value="Genomic_DNA"/>
</dbReference>
<organism evidence="1 2">
    <name type="scientific">Zongyangia hominis</name>
    <dbReference type="NCBI Taxonomy" id="2763677"/>
    <lineage>
        <taxon>Bacteria</taxon>
        <taxon>Bacillati</taxon>
        <taxon>Bacillota</taxon>
        <taxon>Clostridia</taxon>
        <taxon>Eubacteriales</taxon>
        <taxon>Oscillospiraceae</taxon>
        <taxon>Zongyangia</taxon>
    </lineage>
</organism>
<dbReference type="Proteomes" id="UP000660861">
    <property type="component" value="Unassembled WGS sequence"/>
</dbReference>